<dbReference type="EMBL" id="SWAD01000063">
    <property type="protein sequence ID" value="TMQ76117.1"/>
    <property type="molecule type" value="Genomic_DNA"/>
</dbReference>
<dbReference type="RefSeq" id="WP_138678440.1">
    <property type="nucleotide sequence ID" value="NZ_SWAD01000063.1"/>
</dbReference>
<gene>
    <name evidence="2" type="ORF">ACCUM_0111</name>
</gene>
<evidence type="ECO:0000259" key="1">
    <source>
        <dbReference type="Pfam" id="PF14319"/>
    </source>
</evidence>
<keyword evidence="3" id="KW-1185">Reference proteome</keyword>
<dbReference type="InterPro" id="IPR026889">
    <property type="entry name" value="Zn_Tnp"/>
</dbReference>
<evidence type="ECO:0000313" key="2">
    <source>
        <dbReference type="EMBL" id="TMQ76117.1"/>
    </source>
</evidence>
<dbReference type="Pfam" id="PF14319">
    <property type="entry name" value="Zn_Tnp_IS91"/>
    <property type="match status" value="1"/>
</dbReference>
<dbReference type="Proteomes" id="UP000306324">
    <property type="component" value="Unassembled WGS sequence"/>
</dbReference>
<comment type="caution">
    <text evidence="2">The sequence shown here is derived from an EMBL/GenBank/DDBJ whole genome shotgun (WGS) entry which is preliminary data.</text>
</comment>
<name>A0A5S4EL71_9PROT</name>
<sequence>MPAAAPCAVPQPQRYQRRRPEQTRWYRIVQAHFATWLEFASEPYCESPPAYVERSFRRYLECGILAHGVARACCHPCQHEFLIAYSCKGRCVSPSCNTRRMVETAAHLVDHVFPRLPVRQWVLAVPKRLRYFLRHDADLQGHVPRIFLDEVERCLRNHSADGGEAARSGAVAFIHRCGSSLNEHIHFHCRVAVSSTASSLR</sequence>
<dbReference type="OrthoDB" id="6979325at2"/>
<proteinExistence type="predicted"/>
<feature type="domain" description="Transposase zinc-binding" evidence="1">
    <location>
        <begin position="40"/>
        <end position="124"/>
    </location>
</feature>
<reference evidence="2 3" key="1">
    <citation type="submission" date="2019-04" db="EMBL/GenBank/DDBJ databases">
        <title>A novel phosphate-accumulating bacterium identified in bioreactor for phosphate removal from wastewater.</title>
        <authorList>
            <person name="Kotlyarov R.Y."/>
            <person name="Beletsky A.V."/>
            <person name="Kallistova A.Y."/>
            <person name="Dorofeev A.G."/>
            <person name="Nikolaev Y.Y."/>
            <person name="Pimenov N.V."/>
            <person name="Ravin N.V."/>
            <person name="Mardanov A.V."/>
        </authorList>
    </citation>
    <scope>NUCLEOTIDE SEQUENCE [LARGE SCALE GENOMIC DNA]</scope>
    <source>
        <strain evidence="2 3">Bin19</strain>
    </source>
</reference>
<protein>
    <submittedName>
        <fullName evidence="2">Mobile element protein</fullName>
    </submittedName>
</protein>
<dbReference type="AlphaFoldDB" id="A0A5S4EL71"/>
<accession>A0A5S4EL71</accession>
<evidence type="ECO:0000313" key="3">
    <source>
        <dbReference type="Proteomes" id="UP000306324"/>
    </source>
</evidence>
<organism evidence="2 3">
    <name type="scientific">Candidatus Accumulibacter phosphatis</name>
    <dbReference type="NCBI Taxonomy" id="327160"/>
    <lineage>
        <taxon>Bacteria</taxon>
        <taxon>Pseudomonadati</taxon>
        <taxon>Pseudomonadota</taxon>
        <taxon>Betaproteobacteria</taxon>
        <taxon>Candidatus Accumulibacter</taxon>
    </lineage>
</organism>